<dbReference type="AlphaFoldDB" id="A0A9J6B1N8"/>
<proteinExistence type="predicted"/>
<accession>A0A9J6B1N8</accession>
<name>A0A9J6B1N8_SOLCO</name>
<reference evidence="2 3" key="1">
    <citation type="submission" date="2020-09" db="EMBL/GenBank/DDBJ databases">
        <title>De no assembly of potato wild relative species, Solanum commersonii.</title>
        <authorList>
            <person name="Cho K."/>
        </authorList>
    </citation>
    <scope>NUCLEOTIDE SEQUENCE [LARGE SCALE GENOMIC DNA]</scope>
    <source>
        <strain evidence="2">LZ3.2</strain>
        <tissue evidence="2">Leaf</tissue>
    </source>
</reference>
<dbReference type="EMBL" id="JACXVP010000001">
    <property type="protein sequence ID" value="KAG5630638.1"/>
    <property type="molecule type" value="Genomic_DNA"/>
</dbReference>
<sequence>MADGMWIFKHLLLTVEVECPSILLCLFNVLLMLGGDFYWKYENLSYLELEGSLKGESEISHRLN</sequence>
<gene>
    <name evidence="2" type="ORF">H5410_002355</name>
</gene>
<evidence type="ECO:0000256" key="1">
    <source>
        <dbReference type="SAM" id="Phobius"/>
    </source>
</evidence>
<protein>
    <submittedName>
        <fullName evidence="2">Uncharacterized protein</fullName>
    </submittedName>
</protein>
<keyword evidence="1" id="KW-0812">Transmembrane</keyword>
<comment type="caution">
    <text evidence="2">The sequence shown here is derived from an EMBL/GenBank/DDBJ whole genome shotgun (WGS) entry which is preliminary data.</text>
</comment>
<evidence type="ECO:0000313" key="2">
    <source>
        <dbReference type="EMBL" id="KAG5630638.1"/>
    </source>
</evidence>
<keyword evidence="1" id="KW-1133">Transmembrane helix</keyword>
<dbReference type="Proteomes" id="UP000824120">
    <property type="component" value="Chromosome 1"/>
</dbReference>
<keyword evidence="1" id="KW-0472">Membrane</keyword>
<evidence type="ECO:0000313" key="3">
    <source>
        <dbReference type="Proteomes" id="UP000824120"/>
    </source>
</evidence>
<feature type="transmembrane region" description="Helical" evidence="1">
    <location>
        <begin position="20"/>
        <end position="39"/>
    </location>
</feature>
<keyword evidence="3" id="KW-1185">Reference proteome</keyword>
<organism evidence="2 3">
    <name type="scientific">Solanum commersonii</name>
    <name type="common">Commerson's wild potato</name>
    <name type="synonym">Commerson's nightshade</name>
    <dbReference type="NCBI Taxonomy" id="4109"/>
    <lineage>
        <taxon>Eukaryota</taxon>
        <taxon>Viridiplantae</taxon>
        <taxon>Streptophyta</taxon>
        <taxon>Embryophyta</taxon>
        <taxon>Tracheophyta</taxon>
        <taxon>Spermatophyta</taxon>
        <taxon>Magnoliopsida</taxon>
        <taxon>eudicotyledons</taxon>
        <taxon>Gunneridae</taxon>
        <taxon>Pentapetalae</taxon>
        <taxon>asterids</taxon>
        <taxon>lamiids</taxon>
        <taxon>Solanales</taxon>
        <taxon>Solanaceae</taxon>
        <taxon>Solanoideae</taxon>
        <taxon>Solaneae</taxon>
        <taxon>Solanum</taxon>
    </lineage>
</organism>